<dbReference type="FunFam" id="2.60.120.1440:FF:000001">
    <property type="entry name" value="Putative anti-sigma factor"/>
    <property type="match status" value="1"/>
</dbReference>
<dbReference type="InterPro" id="IPR006860">
    <property type="entry name" value="FecR"/>
</dbReference>
<gene>
    <name evidence="4" type="ORF">E2605_16640</name>
</gene>
<dbReference type="EMBL" id="SOML01000012">
    <property type="protein sequence ID" value="TFD93776.1"/>
    <property type="molecule type" value="Genomic_DNA"/>
</dbReference>
<dbReference type="PANTHER" id="PTHR30273:SF2">
    <property type="entry name" value="PROTEIN FECR"/>
    <property type="match status" value="1"/>
</dbReference>
<evidence type="ECO:0000313" key="4">
    <source>
        <dbReference type="EMBL" id="TFD93776.1"/>
    </source>
</evidence>
<comment type="caution">
    <text evidence="4">The sequence shown here is derived from an EMBL/GenBank/DDBJ whole genome shotgun (WGS) entry which is preliminary data.</text>
</comment>
<keyword evidence="1" id="KW-0472">Membrane</keyword>
<evidence type="ECO:0000259" key="3">
    <source>
        <dbReference type="Pfam" id="PF16344"/>
    </source>
</evidence>
<dbReference type="Gene3D" id="2.60.120.1440">
    <property type="match status" value="1"/>
</dbReference>
<dbReference type="Proteomes" id="UP000297861">
    <property type="component" value="Unassembled WGS sequence"/>
</dbReference>
<feature type="transmembrane region" description="Helical" evidence="1">
    <location>
        <begin position="85"/>
        <end position="105"/>
    </location>
</feature>
<name>A0A4Y8KVQ2_9BACT</name>
<dbReference type="GO" id="GO:0016989">
    <property type="term" value="F:sigma factor antagonist activity"/>
    <property type="evidence" value="ECO:0007669"/>
    <property type="project" value="TreeGrafter"/>
</dbReference>
<sequence>MMKKSISKIVKKYLSGRFSPETEEKVQRWIIKDKNATDKELASLEYWDSLDVPPNTKTHSALDRVNQRIEYSQMQSIKVPLHKKLSRIAAILIPLFVVAGGYLYYNSTKDNLIEITVAYGEEKHIFLPDSSEIWINAGTTIKYPKEFKGEQRTVELEGEAYFSVKKDVSKPFIVETNNLSVKVLGTRFNVKAYTTDDKVITTLTSGKVEVNADNNSYILKPNEQLTFNTKTSTTIVDEVPSKETDAWLSGQLIFTDASFNDILQTLERKFNISITNNTKITRTKLYTVKFLKKESLDDVLNILADIVQFEYQKEGQHIIITNANAIR</sequence>
<dbReference type="Pfam" id="PF16344">
    <property type="entry name" value="FecR_C"/>
    <property type="match status" value="1"/>
</dbReference>
<keyword evidence="1" id="KW-0812">Transmembrane</keyword>
<evidence type="ECO:0000256" key="1">
    <source>
        <dbReference type="SAM" id="Phobius"/>
    </source>
</evidence>
<reference evidence="4 5" key="1">
    <citation type="submission" date="2019-03" db="EMBL/GenBank/DDBJ databases">
        <title>San Antonio Military Medical Center submission to MRSN (WRAIR), pending publication.</title>
        <authorList>
            <person name="Blyth D.M."/>
            <person name="Mccarthy S.L."/>
            <person name="Schall S.E."/>
            <person name="Stam J.A."/>
            <person name="Ong A.C."/>
            <person name="Mcgann P.T."/>
        </authorList>
    </citation>
    <scope>NUCLEOTIDE SEQUENCE [LARGE SCALE GENOMIC DNA]</scope>
    <source>
        <strain evidence="4 5">MRSN571793</strain>
    </source>
</reference>
<protein>
    <submittedName>
        <fullName evidence="4">FecR family protein</fullName>
    </submittedName>
</protein>
<dbReference type="PIRSF" id="PIRSF018266">
    <property type="entry name" value="FecR"/>
    <property type="match status" value="1"/>
</dbReference>
<dbReference type="AlphaFoldDB" id="A0A4Y8KVQ2"/>
<organism evidence="4 5">
    <name type="scientific">Dysgonomonas capnocytophagoides</name>
    <dbReference type="NCBI Taxonomy" id="45254"/>
    <lineage>
        <taxon>Bacteria</taxon>
        <taxon>Pseudomonadati</taxon>
        <taxon>Bacteroidota</taxon>
        <taxon>Bacteroidia</taxon>
        <taxon>Bacteroidales</taxon>
        <taxon>Dysgonomonadaceae</taxon>
        <taxon>Dysgonomonas</taxon>
    </lineage>
</organism>
<dbReference type="Pfam" id="PF04773">
    <property type="entry name" value="FecR"/>
    <property type="match status" value="1"/>
</dbReference>
<evidence type="ECO:0000313" key="5">
    <source>
        <dbReference type="Proteomes" id="UP000297861"/>
    </source>
</evidence>
<keyword evidence="1" id="KW-1133">Transmembrane helix</keyword>
<keyword evidence="5" id="KW-1185">Reference proteome</keyword>
<proteinExistence type="predicted"/>
<feature type="domain" description="FecR protein" evidence="2">
    <location>
        <begin position="115"/>
        <end position="209"/>
    </location>
</feature>
<dbReference type="InterPro" id="IPR012373">
    <property type="entry name" value="Ferrdict_sens_TM"/>
</dbReference>
<accession>A0A4Y8KVQ2</accession>
<dbReference type="InterPro" id="IPR032508">
    <property type="entry name" value="FecR_C"/>
</dbReference>
<dbReference type="PANTHER" id="PTHR30273">
    <property type="entry name" value="PERIPLASMIC SIGNAL SENSOR AND SIGMA FACTOR ACTIVATOR FECR-RELATED"/>
    <property type="match status" value="1"/>
</dbReference>
<evidence type="ECO:0000259" key="2">
    <source>
        <dbReference type="Pfam" id="PF04773"/>
    </source>
</evidence>
<dbReference type="Gene3D" id="3.55.50.30">
    <property type="match status" value="1"/>
</dbReference>
<dbReference type="OrthoDB" id="699645at2"/>
<feature type="domain" description="Protein FecR C-terminal" evidence="3">
    <location>
        <begin position="252"/>
        <end position="320"/>
    </location>
</feature>
<dbReference type="RefSeq" id="WP_134437275.1">
    <property type="nucleotide sequence ID" value="NZ_SOML01000012.1"/>
</dbReference>